<accession>A0A560GX14</accession>
<dbReference type="Proteomes" id="UP000315751">
    <property type="component" value="Unassembled WGS sequence"/>
</dbReference>
<proteinExistence type="predicted"/>
<keyword evidence="3" id="KW-1185">Reference proteome</keyword>
<evidence type="ECO:0000256" key="1">
    <source>
        <dbReference type="SAM" id="MobiDB-lite"/>
    </source>
</evidence>
<feature type="region of interest" description="Disordered" evidence="1">
    <location>
        <begin position="1"/>
        <end position="27"/>
    </location>
</feature>
<evidence type="ECO:0000313" key="3">
    <source>
        <dbReference type="Proteomes" id="UP000315751"/>
    </source>
</evidence>
<dbReference type="RefSeq" id="WP_145734663.1">
    <property type="nucleotide sequence ID" value="NZ_VITR01000012.1"/>
</dbReference>
<reference evidence="2 3" key="1">
    <citation type="submission" date="2019-06" db="EMBL/GenBank/DDBJ databases">
        <title>Genomic Encyclopedia of Type Strains, Phase IV (KMG-V): Genome sequencing to study the core and pangenomes of soil and plant-associated prokaryotes.</title>
        <authorList>
            <person name="Whitman W."/>
        </authorList>
    </citation>
    <scope>NUCLEOTIDE SEQUENCE [LARGE SCALE GENOMIC DNA]</scope>
    <source>
        <strain evidence="2 3">BR 11622</strain>
    </source>
</reference>
<protein>
    <submittedName>
        <fullName evidence="2">Uncharacterized protein</fullName>
    </submittedName>
</protein>
<name>A0A560GX14_9PROT</name>
<sequence>MTIQSTGSRPDGSPANGPVAAGDAHGDLTAADIRGRLVALSRSQALGRRAASQRGGHGDPAPETPERD</sequence>
<dbReference type="AlphaFoldDB" id="A0A560GX14"/>
<feature type="region of interest" description="Disordered" evidence="1">
    <location>
        <begin position="44"/>
        <end position="68"/>
    </location>
</feature>
<comment type="caution">
    <text evidence="2">The sequence shown here is derived from an EMBL/GenBank/DDBJ whole genome shotgun (WGS) entry which is preliminary data.</text>
</comment>
<gene>
    <name evidence="2" type="ORF">FBZ90_11255</name>
</gene>
<evidence type="ECO:0000313" key="2">
    <source>
        <dbReference type="EMBL" id="TWB38567.1"/>
    </source>
</evidence>
<dbReference type="EMBL" id="VITR01000012">
    <property type="protein sequence ID" value="TWB38567.1"/>
    <property type="molecule type" value="Genomic_DNA"/>
</dbReference>
<organism evidence="2 3">
    <name type="scientific">Nitrospirillum amazonense</name>
    <dbReference type="NCBI Taxonomy" id="28077"/>
    <lineage>
        <taxon>Bacteria</taxon>
        <taxon>Pseudomonadati</taxon>
        <taxon>Pseudomonadota</taxon>
        <taxon>Alphaproteobacteria</taxon>
        <taxon>Rhodospirillales</taxon>
        <taxon>Azospirillaceae</taxon>
        <taxon>Nitrospirillum</taxon>
    </lineage>
</organism>